<evidence type="ECO:0000256" key="1">
    <source>
        <dbReference type="SAM" id="MobiDB-lite"/>
    </source>
</evidence>
<feature type="compositionally biased region" description="Basic and acidic residues" evidence="1">
    <location>
        <begin position="81"/>
        <end position="91"/>
    </location>
</feature>
<accession>A0A956NII2</accession>
<dbReference type="InterPro" id="IPR016087">
    <property type="entry name" value="Chalcone_isomerase"/>
</dbReference>
<dbReference type="InterPro" id="IPR036298">
    <property type="entry name" value="Chalcone_isomerase_sf"/>
</dbReference>
<name>A0A956NII2_UNCEI</name>
<keyword evidence="2" id="KW-0732">Signal</keyword>
<comment type="caution">
    <text evidence="4">The sequence shown here is derived from an EMBL/GenBank/DDBJ whole genome shotgun (WGS) entry which is preliminary data.</text>
</comment>
<dbReference type="EMBL" id="JAGQHS010000287">
    <property type="protein sequence ID" value="MCA9759211.1"/>
    <property type="molecule type" value="Genomic_DNA"/>
</dbReference>
<evidence type="ECO:0000313" key="4">
    <source>
        <dbReference type="EMBL" id="MCA9759211.1"/>
    </source>
</evidence>
<feature type="chain" id="PRO_5037555945" evidence="2">
    <location>
        <begin position="30"/>
        <end position="225"/>
    </location>
</feature>
<dbReference type="InterPro" id="IPR016088">
    <property type="entry name" value="Chalcone_isomerase_3-sand"/>
</dbReference>
<feature type="domain" description="Chalcone isomerase" evidence="3">
    <location>
        <begin position="30"/>
        <end position="83"/>
    </location>
</feature>
<reference evidence="4" key="1">
    <citation type="submission" date="2020-04" db="EMBL/GenBank/DDBJ databases">
        <authorList>
            <person name="Zhang T."/>
        </authorList>
    </citation>
    <scope>NUCLEOTIDE SEQUENCE</scope>
    <source>
        <strain evidence="4">HKST-UBA02</strain>
    </source>
</reference>
<dbReference type="Proteomes" id="UP000739538">
    <property type="component" value="Unassembled WGS sequence"/>
</dbReference>
<evidence type="ECO:0000256" key="2">
    <source>
        <dbReference type="SAM" id="SignalP"/>
    </source>
</evidence>
<sequence length="225" mass="24751">MRPIRRRSRNATLLFLLLHAVTASRPATSAEIDGHEFANHVRVGDRDLILYSAAVRKATFLKVHVYTIGLYVPPGSIDRDPIHSDATESERPGAGAADRNELDDLAETKALVMTLLRDVKSEKLAHCLLGDFRRACGDCAEPLLSDAERLAQRLPDLSEGDRITYVIENGTVDVLINEESIGLLEGEPATLAVLDAFLGETAPKDVREALRTSRWDLAAATERRD</sequence>
<proteinExistence type="predicted"/>
<dbReference type="Gene3D" id="3.50.70.10">
    <property type="match status" value="1"/>
</dbReference>
<feature type="region of interest" description="Disordered" evidence="1">
    <location>
        <begin position="81"/>
        <end position="100"/>
    </location>
</feature>
<reference evidence="4" key="2">
    <citation type="journal article" date="2021" name="Microbiome">
        <title>Successional dynamics and alternative stable states in a saline activated sludge microbial community over 9 years.</title>
        <authorList>
            <person name="Wang Y."/>
            <person name="Ye J."/>
            <person name="Ju F."/>
            <person name="Liu L."/>
            <person name="Boyd J.A."/>
            <person name="Deng Y."/>
            <person name="Parks D.H."/>
            <person name="Jiang X."/>
            <person name="Yin X."/>
            <person name="Woodcroft B.J."/>
            <person name="Tyson G.W."/>
            <person name="Hugenholtz P."/>
            <person name="Polz M.F."/>
            <person name="Zhang T."/>
        </authorList>
    </citation>
    <scope>NUCLEOTIDE SEQUENCE</scope>
    <source>
        <strain evidence="4">HKST-UBA02</strain>
    </source>
</reference>
<evidence type="ECO:0000313" key="5">
    <source>
        <dbReference type="Proteomes" id="UP000739538"/>
    </source>
</evidence>
<gene>
    <name evidence="4" type="ORF">KDA27_25680</name>
</gene>
<evidence type="ECO:0000259" key="3">
    <source>
        <dbReference type="Pfam" id="PF16036"/>
    </source>
</evidence>
<keyword evidence="4" id="KW-0413">Isomerase</keyword>
<organism evidence="4 5">
    <name type="scientific">Eiseniibacteriota bacterium</name>
    <dbReference type="NCBI Taxonomy" id="2212470"/>
    <lineage>
        <taxon>Bacteria</taxon>
        <taxon>Candidatus Eiseniibacteriota</taxon>
    </lineage>
</organism>
<dbReference type="GO" id="GO:0016872">
    <property type="term" value="F:intramolecular lyase activity"/>
    <property type="evidence" value="ECO:0007669"/>
    <property type="project" value="InterPro"/>
</dbReference>
<dbReference type="SUPFAM" id="SSF54626">
    <property type="entry name" value="Chalcone isomerase"/>
    <property type="match status" value="1"/>
</dbReference>
<protein>
    <submittedName>
        <fullName evidence="4">Chalcone isomerase family protein</fullName>
    </submittedName>
</protein>
<dbReference type="Pfam" id="PF16036">
    <property type="entry name" value="Chalcone_3"/>
    <property type="match status" value="1"/>
</dbReference>
<feature type="signal peptide" evidence="2">
    <location>
        <begin position="1"/>
        <end position="29"/>
    </location>
</feature>
<dbReference type="AlphaFoldDB" id="A0A956NII2"/>